<dbReference type="Proteomes" id="UP000287361">
    <property type="component" value="Unassembled WGS sequence"/>
</dbReference>
<protein>
    <submittedName>
        <fullName evidence="1">Uncharacterized protein</fullName>
    </submittedName>
</protein>
<reference evidence="1 2" key="1">
    <citation type="submission" date="2018-10" db="EMBL/GenBank/DDBJ databases">
        <title>Draft Genome Sequence of Anaerotignum sp. KCTC 15736.</title>
        <authorList>
            <person name="Choi S.H."/>
            <person name="Kim J.S."/>
            <person name="Kang S.W."/>
            <person name="Lee J.S."/>
            <person name="Park S.H."/>
        </authorList>
    </citation>
    <scope>NUCLEOTIDE SEQUENCE [LARGE SCALE GENOMIC DNA]</scope>
    <source>
        <strain evidence="1 2">KCTC 15736</strain>
    </source>
</reference>
<organism evidence="1 2">
    <name type="scientific">Anaerotignum faecicola</name>
    <dbReference type="NCBI Taxonomy" id="2358141"/>
    <lineage>
        <taxon>Bacteria</taxon>
        <taxon>Bacillati</taxon>
        <taxon>Bacillota</taxon>
        <taxon>Clostridia</taxon>
        <taxon>Lachnospirales</taxon>
        <taxon>Anaerotignaceae</taxon>
        <taxon>Anaerotignum</taxon>
    </lineage>
</organism>
<dbReference type="AlphaFoldDB" id="A0A401LFV6"/>
<evidence type="ECO:0000313" key="2">
    <source>
        <dbReference type="Proteomes" id="UP000287361"/>
    </source>
</evidence>
<evidence type="ECO:0000313" key="1">
    <source>
        <dbReference type="EMBL" id="GCB30401.1"/>
    </source>
</evidence>
<sequence>MRPYKTHPSPMSRVSPAATVTMPTGVMQALHQRQGLFPSKFLTDTGREIPPTPYWG</sequence>
<gene>
    <name evidence="1" type="ORF">KGMB03357_20620</name>
</gene>
<proteinExistence type="predicted"/>
<dbReference type="EMBL" id="BHVZ01000014">
    <property type="protein sequence ID" value="GCB30401.1"/>
    <property type="molecule type" value="Genomic_DNA"/>
</dbReference>
<keyword evidence="2" id="KW-1185">Reference proteome</keyword>
<accession>A0A401LFV6</accession>
<name>A0A401LFV6_9FIRM</name>
<comment type="caution">
    <text evidence="1">The sequence shown here is derived from an EMBL/GenBank/DDBJ whole genome shotgun (WGS) entry which is preliminary data.</text>
</comment>